<dbReference type="EMBL" id="CM000763">
    <property type="protein sequence ID" value="OQU84181.1"/>
    <property type="molecule type" value="Genomic_DNA"/>
</dbReference>
<proteinExistence type="predicted"/>
<accession>A0A1Z5RKT8</accession>
<protein>
    <submittedName>
        <fullName evidence="2">Uncharacterized protein</fullName>
    </submittedName>
</protein>
<dbReference type="PANTHER" id="PTHR33621:SF2">
    <property type="entry name" value="RIBOSOMAL L1 DOMAIN-CONTAINING PROTEIN"/>
    <property type="match status" value="1"/>
</dbReference>
<dbReference type="AlphaFoldDB" id="A0A1Z5RKT8"/>
<feature type="region of interest" description="Disordered" evidence="1">
    <location>
        <begin position="31"/>
        <end position="65"/>
    </location>
</feature>
<feature type="compositionally biased region" description="Pro residues" evidence="1">
    <location>
        <begin position="51"/>
        <end position="60"/>
    </location>
</feature>
<keyword evidence="3" id="KW-1185">Reference proteome</keyword>
<dbReference type="Proteomes" id="UP000000768">
    <property type="component" value="Chromosome 4"/>
</dbReference>
<dbReference type="OMA" id="GINYEMA"/>
<name>A0A1Z5RKT8_SORBI</name>
<reference evidence="2 3" key="1">
    <citation type="journal article" date="2009" name="Nature">
        <title>The Sorghum bicolor genome and the diversification of grasses.</title>
        <authorList>
            <person name="Paterson A.H."/>
            <person name="Bowers J.E."/>
            <person name="Bruggmann R."/>
            <person name="Dubchak I."/>
            <person name="Grimwood J."/>
            <person name="Gundlach H."/>
            <person name="Haberer G."/>
            <person name="Hellsten U."/>
            <person name="Mitros T."/>
            <person name="Poliakov A."/>
            <person name="Schmutz J."/>
            <person name="Spannagl M."/>
            <person name="Tang H."/>
            <person name="Wang X."/>
            <person name="Wicker T."/>
            <person name="Bharti A.K."/>
            <person name="Chapman J."/>
            <person name="Feltus F.A."/>
            <person name="Gowik U."/>
            <person name="Grigoriev I.V."/>
            <person name="Lyons E."/>
            <person name="Maher C.A."/>
            <person name="Martis M."/>
            <person name="Narechania A."/>
            <person name="Otillar R.P."/>
            <person name="Penning B.W."/>
            <person name="Salamov A.A."/>
            <person name="Wang Y."/>
            <person name="Zhang L."/>
            <person name="Carpita N.C."/>
            <person name="Freeling M."/>
            <person name="Gingle A.R."/>
            <person name="Hash C.T."/>
            <person name="Keller B."/>
            <person name="Klein P."/>
            <person name="Kresovich S."/>
            <person name="McCann M.C."/>
            <person name="Ming R."/>
            <person name="Peterson D.G."/>
            <person name="Mehboob-ur-Rahman"/>
            <person name="Ware D."/>
            <person name="Westhoff P."/>
            <person name="Mayer K.F."/>
            <person name="Messing J."/>
            <person name="Rokhsar D.S."/>
        </authorList>
    </citation>
    <scope>NUCLEOTIDE SEQUENCE [LARGE SCALE GENOMIC DNA]</scope>
    <source>
        <strain evidence="3">cv. BTx623</strain>
    </source>
</reference>
<sequence length="285" mass="31422">MHGRANLLYPAMHGGGSPEFFVLPIPCSRPHHRRRDAETRTAPPSALVLPSSPPPKPSPPAGGSTAARDLAGLLRLISSFLGMDFHTLSRPELQVLCKRNNVRANMTNAAMAEALESLDFVDGINYEMAPIPILVPASTVTTRLTARRSASRKTEMVMLNPVPAILQRSQRTATQKALDQKPKDDITEVKERAASKIPQAKLTDETCEDDGLDEDDSAEEIGSTDEENDTVFTSGLLQEFDKEMDTRPDQAFIKELLQDLKTINLNMLRATYNEFKDKTNHLSTA</sequence>
<feature type="compositionally biased region" description="Acidic residues" evidence="1">
    <location>
        <begin position="205"/>
        <end position="229"/>
    </location>
</feature>
<evidence type="ECO:0000313" key="2">
    <source>
        <dbReference type="EMBL" id="OQU84181.1"/>
    </source>
</evidence>
<evidence type="ECO:0000313" key="3">
    <source>
        <dbReference type="Proteomes" id="UP000000768"/>
    </source>
</evidence>
<feature type="compositionally biased region" description="Basic and acidic residues" evidence="1">
    <location>
        <begin position="178"/>
        <end position="194"/>
    </location>
</feature>
<reference evidence="3" key="2">
    <citation type="journal article" date="2018" name="Plant J.">
        <title>The Sorghum bicolor reference genome: improved assembly, gene annotations, a transcriptome atlas, and signatures of genome organization.</title>
        <authorList>
            <person name="McCormick R.F."/>
            <person name="Truong S.K."/>
            <person name="Sreedasyam A."/>
            <person name="Jenkins J."/>
            <person name="Shu S."/>
            <person name="Sims D."/>
            <person name="Kennedy M."/>
            <person name="Amirebrahimi M."/>
            <person name="Weers B.D."/>
            <person name="McKinley B."/>
            <person name="Mattison A."/>
            <person name="Morishige D.T."/>
            <person name="Grimwood J."/>
            <person name="Schmutz J."/>
            <person name="Mullet J.E."/>
        </authorList>
    </citation>
    <scope>NUCLEOTIDE SEQUENCE [LARGE SCALE GENOMIC DNA]</scope>
    <source>
        <strain evidence="3">cv. BTx623</strain>
    </source>
</reference>
<dbReference type="PANTHER" id="PTHR33621">
    <property type="entry name" value="ASPARTIC/GLUTAMIC ACID-RICH PROTEIN"/>
    <property type="match status" value="1"/>
</dbReference>
<feature type="region of interest" description="Disordered" evidence="1">
    <location>
        <begin position="170"/>
        <end position="229"/>
    </location>
</feature>
<dbReference type="Gramene" id="OQU84181">
    <property type="protein sequence ID" value="OQU84181"/>
    <property type="gene ID" value="SORBI_3004G007300"/>
</dbReference>
<organism evidence="2 3">
    <name type="scientific">Sorghum bicolor</name>
    <name type="common">Sorghum</name>
    <name type="synonym">Sorghum vulgare</name>
    <dbReference type="NCBI Taxonomy" id="4558"/>
    <lineage>
        <taxon>Eukaryota</taxon>
        <taxon>Viridiplantae</taxon>
        <taxon>Streptophyta</taxon>
        <taxon>Embryophyta</taxon>
        <taxon>Tracheophyta</taxon>
        <taxon>Spermatophyta</taxon>
        <taxon>Magnoliopsida</taxon>
        <taxon>Liliopsida</taxon>
        <taxon>Poales</taxon>
        <taxon>Poaceae</taxon>
        <taxon>PACMAD clade</taxon>
        <taxon>Panicoideae</taxon>
        <taxon>Andropogonodae</taxon>
        <taxon>Andropogoneae</taxon>
        <taxon>Sorghinae</taxon>
        <taxon>Sorghum</taxon>
    </lineage>
</organism>
<feature type="compositionally biased region" description="Low complexity" evidence="1">
    <location>
        <begin position="41"/>
        <end position="50"/>
    </location>
</feature>
<dbReference type="STRING" id="4558.A0A1Z5RKT8"/>
<dbReference type="InParanoid" id="A0A1Z5RKT8"/>
<gene>
    <name evidence="2" type="ORF">SORBI_3004G007300</name>
</gene>
<evidence type="ECO:0000256" key="1">
    <source>
        <dbReference type="SAM" id="MobiDB-lite"/>
    </source>
</evidence>